<feature type="compositionally biased region" description="Basic and acidic residues" evidence="15">
    <location>
        <begin position="158"/>
        <end position="169"/>
    </location>
</feature>
<keyword evidence="12" id="KW-0804">Transcription</keyword>
<evidence type="ECO:0000256" key="6">
    <source>
        <dbReference type="ARBA" id="ARBA00022723"/>
    </source>
</evidence>
<keyword evidence="10" id="KW-0805">Transcription regulation</keyword>
<evidence type="ECO:0000256" key="13">
    <source>
        <dbReference type="ARBA" id="ARBA00023242"/>
    </source>
</evidence>
<dbReference type="GO" id="GO:0003677">
    <property type="term" value="F:DNA binding"/>
    <property type="evidence" value="ECO:0007669"/>
    <property type="project" value="UniProtKB-KW"/>
</dbReference>
<feature type="domain" description="C2H2-type" evidence="16">
    <location>
        <begin position="240"/>
        <end position="267"/>
    </location>
</feature>
<keyword evidence="5" id="KW-0302">Gap protein</keyword>
<reference evidence="17" key="1">
    <citation type="submission" date="2021-04" db="EMBL/GenBank/DDBJ databases">
        <authorList>
            <person name="Chebbi M.A.C M."/>
        </authorList>
    </citation>
    <scope>NUCLEOTIDE SEQUENCE</scope>
</reference>
<keyword evidence="11" id="KW-0238">DNA-binding</keyword>
<evidence type="ECO:0000256" key="7">
    <source>
        <dbReference type="ARBA" id="ARBA00022737"/>
    </source>
</evidence>
<evidence type="ECO:0000256" key="12">
    <source>
        <dbReference type="ARBA" id="ARBA00023163"/>
    </source>
</evidence>
<comment type="caution">
    <text evidence="17">The sequence shown here is derived from an EMBL/GenBank/DDBJ whole genome shotgun (WGS) entry which is preliminary data.</text>
</comment>
<dbReference type="SUPFAM" id="SSF57667">
    <property type="entry name" value="beta-beta-alpha zinc fingers"/>
    <property type="match status" value="5"/>
</dbReference>
<dbReference type="Gene3D" id="3.30.160.60">
    <property type="entry name" value="Classic Zinc Finger"/>
    <property type="match status" value="7"/>
</dbReference>
<dbReference type="OrthoDB" id="6077919at2759"/>
<dbReference type="GO" id="GO:0010468">
    <property type="term" value="P:regulation of gene expression"/>
    <property type="evidence" value="ECO:0007669"/>
    <property type="project" value="UniProtKB-ARBA"/>
</dbReference>
<keyword evidence="8 14" id="KW-0863">Zinc-finger</keyword>
<evidence type="ECO:0000256" key="2">
    <source>
        <dbReference type="ARBA" id="ARBA00004123"/>
    </source>
</evidence>
<evidence type="ECO:0000256" key="8">
    <source>
        <dbReference type="ARBA" id="ARBA00022771"/>
    </source>
</evidence>
<organism evidence="17 18">
    <name type="scientific">Cotesia congregata</name>
    <name type="common">Parasitoid wasp</name>
    <name type="synonym">Apanteles congregatus</name>
    <dbReference type="NCBI Taxonomy" id="51543"/>
    <lineage>
        <taxon>Eukaryota</taxon>
        <taxon>Metazoa</taxon>
        <taxon>Ecdysozoa</taxon>
        <taxon>Arthropoda</taxon>
        <taxon>Hexapoda</taxon>
        <taxon>Insecta</taxon>
        <taxon>Pterygota</taxon>
        <taxon>Neoptera</taxon>
        <taxon>Endopterygota</taxon>
        <taxon>Hymenoptera</taxon>
        <taxon>Apocrita</taxon>
        <taxon>Ichneumonoidea</taxon>
        <taxon>Braconidae</taxon>
        <taxon>Microgastrinae</taxon>
        <taxon>Cotesia</taxon>
    </lineage>
</organism>
<accession>A0A8J2MER2</accession>
<feature type="region of interest" description="Disordered" evidence="15">
    <location>
        <begin position="96"/>
        <end position="119"/>
    </location>
</feature>
<dbReference type="GO" id="GO:0008270">
    <property type="term" value="F:zinc ion binding"/>
    <property type="evidence" value="ECO:0007669"/>
    <property type="project" value="UniProtKB-KW"/>
</dbReference>
<comment type="function">
    <text evidence="1">Gap class segmentation protein that controls development of head structures.</text>
</comment>
<feature type="domain" description="C2H2-type" evidence="16">
    <location>
        <begin position="268"/>
        <end position="295"/>
    </location>
</feature>
<dbReference type="InterPro" id="IPR050331">
    <property type="entry name" value="Zinc_finger"/>
</dbReference>
<keyword evidence="6" id="KW-0479">Metal-binding</keyword>
<protein>
    <recommendedName>
        <fullName evidence="4">Protein hunchback</fullName>
    </recommendedName>
</protein>
<dbReference type="PANTHER" id="PTHR16515">
    <property type="entry name" value="PR DOMAIN ZINC FINGER PROTEIN"/>
    <property type="match status" value="1"/>
</dbReference>
<comment type="similarity">
    <text evidence="3">Belongs to the hunchback C2H2-type zinc-finger protein family.</text>
</comment>
<dbReference type="FunFam" id="3.30.160.60:FF:000646">
    <property type="entry name" value="Myeloid zinc finger 1"/>
    <property type="match status" value="1"/>
</dbReference>
<dbReference type="GO" id="GO:0035282">
    <property type="term" value="P:segmentation"/>
    <property type="evidence" value="ECO:0007669"/>
    <property type="project" value="UniProtKB-KW"/>
</dbReference>
<feature type="compositionally biased region" description="Polar residues" evidence="15">
    <location>
        <begin position="407"/>
        <end position="419"/>
    </location>
</feature>
<evidence type="ECO:0000259" key="16">
    <source>
        <dbReference type="PROSITE" id="PS50157"/>
    </source>
</evidence>
<evidence type="ECO:0000256" key="1">
    <source>
        <dbReference type="ARBA" id="ARBA00003983"/>
    </source>
</evidence>
<dbReference type="FunFam" id="3.30.160.60:FF:000123">
    <property type="entry name" value="transcriptional repressor CTCF isoform X1"/>
    <property type="match status" value="1"/>
</dbReference>
<feature type="domain" description="C2H2-type" evidence="16">
    <location>
        <begin position="324"/>
        <end position="351"/>
    </location>
</feature>
<dbReference type="InterPro" id="IPR013087">
    <property type="entry name" value="Znf_C2H2_type"/>
</dbReference>
<feature type="domain" description="C2H2-type" evidence="16">
    <location>
        <begin position="212"/>
        <end position="239"/>
    </location>
</feature>
<gene>
    <name evidence="17" type="ORF">HICCMSTLAB_LOCUS4520</name>
</gene>
<dbReference type="SMART" id="SM00355">
    <property type="entry name" value="ZnF_C2H2"/>
    <property type="match status" value="8"/>
</dbReference>
<keyword evidence="7" id="KW-0677">Repeat</keyword>
<proteinExistence type="inferred from homology"/>
<evidence type="ECO:0000256" key="14">
    <source>
        <dbReference type="PROSITE-ProRule" id="PRU00042"/>
    </source>
</evidence>
<name>A0A8J2MER2_COTCN</name>
<dbReference type="Pfam" id="PF00096">
    <property type="entry name" value="zf-C2H2"/>
    <property type="match status" value="6"/>
</dbReference>
<feature type="compositionally biased region" description="Basic and acidic residues" evidence="15">
    <location>
        <begin position="103"/>
        <end position="113"/>
    </location>
</feature>
<evidence type="ECO:0000256" key="15">
    <source>
        <dbReference type="SAM" id="MobiDB-lite"/>
    </source>
</evidence>
<dbReference type="InterPro" id="IPR036236">
    <property type="entry name" value="Znf_C2H2_sf"/>
</dbReference>
<feature type="region of interest" description="Disordered" evidence="15">
    <location>
        <begin position="402"/>
        <end position="429"/>
    </location>
</feature>
<dbReference type="PANTHER" id="PTHR16515:SF49">
    <property type="entry name" value="GASTRULA ZINC FINGER PROTEIN XLCGF49.1-LIKE-RELATED"/>
    <property type="match status" value="1"/>
</dbReference>
<dbReference type="FunFam" id="3.30.160.60:FF:000100">
    <property type="entry name" value="Zinc finger 45-like"/>
    <property type="match status" value="2"/>
</dbReference>
<dbReference type="GO" id="GO:0005634">
    <property type="term" value="C:nucleus"/>
    <property type="evidence" value="ECO:0007669"/>
    <property type="project" value="UniProtKB-SubCell"/>
</dbReference>
<dbReference type="PROSITE" id="PS00028">
    <property type="entry name" value="ZINC_FINGER_C2H2_1"/>
    <property type="match status" value="7"/>
</dbReference>
<evidence type="ECO:0000256" key="3">
    <source>
        <dbReference type="ARBA" id="ARBA00007746"/>
    </source>
</evidence>
<feature type="domain" description="C2H2-type" evidence="16">
    <location>
        <begin position="352"/>
        <end position="379"/>
    </location>
</feature>
<feature type="domain" description="C2H2-type" evidence="16">
    <location>
        <begin position="296"/>
        <end position="323"/>
    </location>
</feature>
<evidence type="ECO:0000256" key="10">
    <source>
        <dbReference type="ARBA" id="ARBA00023015"/>
    </source>
</evidence>
<evidence type="ECO:0000256" key="9">
    <source>
        <dbReference type="ARBA" id="ARBA00022833"/>
    </source>
</evidence>
<feature type="domain" description="C2H2-type" evidence="16">
    <location>
        <begin position="184"/>
        <end position="211"/>
    </location>
</feature>
<dbReference type="AlphaFoldDB" id="A0A8J2MER2"/>
<keyword evidence="5" id="KW-0217">Developmental protein</keyword>
<dbReference type="EMBL" id="CAJNRD030001119">
    <property type="protein sequence ID" value="CAG5087465.1"/>
    <property type="molecule type" value="Genomic_DNA"/>
</dbReference>
<comment type="subcellular location">
    <subcellularLocation>
        <location evidence="2">Nucleus</location>
    </subcellularLocation>
</comment>
<dbReference type="FunFam" id="3.30.160.60:FF:000744">
    <property type="entry name" value="zinc finger E-box-binding homeobox 1"/>
    <property type="match status" value="1"/>
</dbReference>
<dbReference type="PROSITE" id="PS50157">
    <property type="entry name" value="ZINC_FINGER_C2H2_2"/>
    <property type="match status" value="8"/>
</dbReference>
<evidence type="ECO:0000313" key="18">
    <source>
        <dbReference type="Proteomes" id="UP000786811"/>
    </source>
</evidence>
<evidence type="ECO:0000256" key="4">
    <source>
        <dbReference type="ARBA" id="ARBA00013638"/>
    </source>
</evidence>
<evidence type="ECO:0000313" key="17">
    <source>
        <dbReference type="EMBL" id="CAG5087465.1"/>
    </source>
</evidence>
<keyword evidence="13" id="KW-0539">Nucleus</keyword>
<feature type="domain" description="C2H2-type" evidence="16">
    <location>
        <begin position="380"/>
        <end position="407"/>
    </location>
</feature>
<sequence length="695" mass="79448">MMNEGCPNCGQLTNASCSRLIEDTCGHKKCRICLLYEEQGCKTCEKERLIPAIIDCQYDDKVPKSPSIILDISDAKSTIIIKRHHDKHYPDTICAPLNPPIPHEQHEERRENLSEEINPSQRLDNLEGLASSLKQDYVPDPLPLDNLNTNLSKISNSKPEEDKVKQRRPDRSHIIVLSADPEMYKCSICNKIFRNKKGKCYHDGCITGIRPYKCGICERSFVKKSHFEYHERVHSGYKPFKCSLCDKAFPQKNKLNRHMLSHSSKKQFVCTKCDKRYSKKDDLKSHMMVHSGTLPYSCESCGKSFRLRNNLNRHAFIHSNERPYACDYCGKSFKDKSLLSRHKRTHSKERPYSCAHCSRVFLSKSELTRHLTIHTDVKPFNCNICQTVFRRKDNLNRHVRHHHSEDSNNFNNSGVGTSQKIDKTKDKVKKKFVRKEKGKGKISLKNKDIEERNEIMTNIRSVHNIISRCDARGNVYPVIRATSELSNAVSVINGPISRLSPEDKGRFGNEKKKVLTYTEPISPAEAIVINQRIEEKLYNINQGPGTCYYRDCNSSRINDASRAGLGLSGRGLPPLPPMRHNSPIRAVPRYQRRADSYFSPPKSTNLIELKSPKSDCAVAKGNSECEAACNSNGGVAAERNSNSNDRKGVFEERANCVPTIQKNVGLEHEKETREFETHWRRRTLESLKPRINLNN</sequence>
<dbReference type="FunFam" id="3.30.160.60:FF:000710">
    <property type="entry name" value="Zinc finger protein 768"/>
    <property type="match status" value="1"/>
</dbReference>
<dbReference type="FunFam" id="3.30.160.60:FF:000045">
    <property type="entry name" value="ZFP69 zinc finger protein B"/>
    <property type="match status" value="1"/>
</dbReference>
<keyword evidence="9" id="KW-0862">Zinc</keyword>
<evidence type="ECO:0000256" key="5">
    <source>
        <dbReference type="ARBA" id="ARBA00022492"/>
    </source>
</evidence>
<keyword evidence="18" id="KW-1185">Reference proteome</keyword>
<dbReference type="Proteomes" id="UP000786811">
    <property type="component" value="Unassembled WGS sequence"/>
</dbReference>
<feature type="region of interest" description="Disordered" evidence="15">
    <location>
        <begin position="148"/>
        <end position="169"/>
    </location>
</feature>
<evidence type="ECO:0000256" key="11">
    <source>
        <dbReference type="ARBA" id="ARBA00023125"/>
    </source>
</evidence>